<feature type="region of interest" description="Disordered" evidence="1">
    <location>
        <begin position="672"/>
        <end position="704"/>
    </location>
</feature>
<feature type="compositionally biased region" description="Basic and acidic residues" evidence="1">
    <location>
        <begin position="555"/>
        <end position="566"/>
    </location>
</feature>
<protein>
    <submittedName>
        <fullName evidence="3">Uncharacterized protein</fullName>
    </submittedName>
</protein>
<keyword evidence="2" id="KW-1133">Transmembrane helix</keyword>
<comment type="caution">
    <text evidence="3">The sequence shown here is derived from an EMBL/GenBank/DDBJ whole genome shotgun (WGS) entry which is preliminary data.</text>
</comment>
<reference evidence="3 4" key="1">
    <citation type="journal article" date="2023" name="Nucleic Acids Res.">
        <title>The hologenome of Daphnia magna reveals possible DNA methylation and microbiome-mediated evolution of the host genome.</title>
        <authorList>
            <person name="Chaturvedi A."/>
            <person name="Li X."/>
            <person name="Dhandapani V."/>
            <person name="Marshall H."/>
            <person name="Kissane S."/>
            <person name="Cuenca-Cambronero M."/>
            <person name="Asole G."/>
            <person name="Calvet F."/>
            <person name="Ruiz-Romero M."/>
            <person name="Marangio P."/>
            <person name="Guigo R."/>
            <person name="Rago D."/>
            <person name="Mirbahai L."/>
            <person name="Eastwood N."/>
            <person name="Colbourne J.K."/>
            <person name="Zhou J."/>
            <person name="Mallon E."/>
            <person name="Orsini L."/>
        </authorList>
    </citation>
    <scope>NUCLEOTIDE SEQUENCE [LARGE SCALE GENOMIC DNA]</scope>
    <source>
        <strain evidence="3">LRV0_1</strain>
    </source>
</reference>
<organism evidence="3 4">
    <name type="scientific">Daphnia magna</name>
    <dbReference type="NCBI Taxonomy" id="35525"/>
    <lineage>
        <taxon>Eukaryota</taxon>
        <taxon>Metazoa</taxon>
        <taxon>Ecdysozoa</taxon>
        <taxon>Arthropoda</taxon>
        <taxon>Crustacea</taxon>
        <taxon>Branchiopoda</taxon>
        <taxon>Diplostraca</taxon>
        <taxon>Cladocera</taxon>
        <taxon>Anomopoda</taxon>
        <taxon>Daphniidae</taxon>
        <taxon>Daphnia</taxon>
    </lineage>
</organism>
<evidence type="ECO:0000313" key="3">
    <source>
        <dbReference type="EMBL" id="KAK4013630.1"/>
    </source>
</evidence>
<keyword evidence="4" id="KW-1185">Reference proteome</keyword>
<feature type="compositionally biased region" description="Polar residues" evidence="1">
    <location>
        <begin position="675"/>
        <end position="704"/>
    </location>
</feature>
<sequence length="1649" mass="186642">MWSMHFGRSDGEASSFKEPSEEDGKWTLNTEPPTSGTWFSTVSPSVINCALEDITLIRQGDDNIIDTPFGKANVSHGSHTHNHLTLIWDKAIASALDNTPKRIDNGEGQLKKTSKPKTYRPEDETKQLGFHIKRINRCLTAFCQHKNDSFTVIGDEPLFITIHNFNLPECMTIKAVGPTVLLEQCRRMNITFTTETTRCGPQPRFNNFIIATNGWELATYRECYWREKYVNFHGKHHVYRNGTWTKAEATLIQPERDWPTTFRYDDDKTYEYEPQANPAYDNWVGSHMNIVADIAAAMTEPNINDNGGSYPIKTLILTPKEKADISNYLLHWFGIFELCWTGCCKPTHRTLQNIRRPQRRRSEVMDISEPVDLRQFLPPLQMDLKKLRSNVAYVADPGLDKINSRKPRAKRVAKVTSVSQSTSLLAKFTSKLSPINPTPKSTSKTSFLSSTILSFFKRKNTTNGKTVDTESLSPIQRDHEESGEDFPDSNEQVAILNTRHQEPEGERSRFPVERPEDPDPTNLVAKGHRIDISLSGHPADTGVEETNVSSEIFDGDSRGETHHTGEEDKENGTAGVRTDGNVHDLCEAVSDLPLRTDLQHRRLKETHSNEKQELLCYISECVDRGKRQLSFHLEHLLLTNQQTFLAEIHSLVQYLKNLVTYAIGTTDPGDKITSDKTGQLPSSHQTKQSAVGGEDQTNANPNQNKLETVVTIEYHKPTEPSTTAVETQTTPMAINTQRLTSHPAITQSVPKLTTPFLGTTVVSATNNFWESRTIPVSIPELVQHPQKRNLSSQFPNPNSKMAYSLSHTRAATVKDLDDFQNNQHTFSRLQLLPSFSESPITRFDSWLESFESKIDGSGWSNEKIIQMLRAKFTDRAFSVIQAILKENPDDYASIKESLLDHFHGDENADLYLKKFNKAKRKPGEKIVDYAHRLQEIFKRAYPMGYGKKSFTFKDFNDLVASTRVYALRLEALETDHDKNEFIRKIDGSYESKDAELKEIKEIIIDQKELVTNAVANIRLGNWQVEKPKNKSDEIKNVLHELTQAVKKLQFDAKDGVSYTLAHLPLKCGTWTEECFKATYTLAKMSPLPFMLLLSLCWIPPQAFETTVCDCSEPLRMGILPFSGANCRPKGNGKNNVQVKYGVYSEERAAAHFPGYICAKWKNMKHITMSFFGQVVIVPDKVSIDTTPSECNDMVNHKKCNGNEMKASDNKYVFDHEPTTLKYWMSTVTAEIISCVLEKVQLYQQSEDTNFQTPIGTASATAGNLSHNHLTLVWDTTYTHHTAPINRLVESGVGTLTRQMEGAKSFRLQDDDNQLDFHLTLRPPCLPLQHNCTNRTSAYDVVGQSKLYILTGEIKENSFSASTTTPPPPNAEIFNIPANIQYIRDQLTDDENELARLIQILQCDSRKAKHERAIATAQYNGWLAAYQLNLPQCTKLQALGRAAVVIQCKELNVTFDTVVTSCGPQPKFQNFTINLDGWELVKFSPCYWTDGFVNFNGKPYAFRNNTWNPIEANIILPEQSLAHSFLYEDVKFSDYEHRSNPAYSDTMLNHMNIMADIAAAMNEHSQDISSVHETLSTTNVLITVSNVGTYTSWWVKVKDYFYIGILCVSGLVLIRFCYCLGFFEMIRNLCCPKLKTPTTTISGSIEMNNM</sequence>
<keyword evidence="2" id="KW-0812">Transmembrane</keyword>
<feature type="transmembrane region" description="Helical" evidence="2">
    <location>
        <begin position="1599"/>
        <end position="1622"/>
    </location>
</feature>
<evidence type="ECO:0000256" key="1">
    <source>
        <dbReference type="SAM" id="MobiDB-lite"/>
    </source>
</evidence>
<dbReference type="Proteomes" id="UP001234178">
    <property type="component" value="Unassembled WGS sequence"/>
</dbReference>
<feature type="compositionally biased region" description="Basic and acidic residues" evidence="1">
    <location>
        <begin position="499"/>
        <end position="517"/>
    </location>
</feature>
<keyword evidence="2" id="KW-0472">Membrane</keyword>
<feature type="region of interest" description="Disordered" evidence="1">
    <location>
        <begin position="99"/>
        <end position="121"/>
    </location>
</feature>
<gene>
    <name evidence="3" type="ORF">OUZ56_026183</name>
</gene>
<feature type="region of interest" description="Disordered" evidence="1">
    <location>
        <begin position="463"/>
        <end position="579"/>
    </location>
</feature>
<dbReference type="PANTHER" id="PTHR33223:SF6">
    <property type="entry name" value="CCHC-TYPE DOMAIN-CONTAINING PROTEIN"/>
    <property type="match status" value="1"/>
</dbReference>
<feature type="compositionally biased region" description="Polar residues" evidence="1">
    <location>
        <begin position="463"/>
        <end position="474"/>
    </location>
</feature>
<feature type="region of interest" description="Disordered" evidence="1">
    <location>
        <begin position="1"/>
        <end position="33"/>
    </location>
</feature>
<dbReference type="EMBL" id="JAOYFB010000004">
    <property type="protein sequence ID" value="KAK4013630.1"/>
    <property type="molecule type" value="Genomic_DNA"/>
</dbReference>
<proteinExistence type="predicted"/>
<dbReference type="PANTHER" id="PTHR33223">
    <property type="entry name" value="CCHC-TYPE DOMAIN-CONTAINING PROTEIN"/>
    <property type="match status" value="1"/>
</dbReference>
<evidence type="ECO:0000256" key="2">
    <source>
        <dbReference type="SAM" id="Phobius"/>
    </source>
</evidence>
<name>A0ABQ9ZM07_9CRUS</name>
<evidence type="ECO:0000313" key="4">
    <source>
        <dbReference type="Proteomes" id="UP001234178"/>
    </source>
</evidence>
<accession>A0ABQ9ZM07</accession>